<organism evidence="1 2">
    <name type="scientific">Aquatica leii</name>
    <dbReference type="NCBI Taxonomy" id="1421715"/>
    <lineage>
        <taxon>Eukaryota</taxon>
        <taxon>Metazoa</taxon>
        <taxon>Ecdysozoa</taxon>
        <taxon>Arthropoda</taxon>
        <taxon>Hexapoda</taxon>
        <taxon>Insecta</taxon>
        <taxon>Pterygota</taxon>
        <taxon>Neoptera</taxon>
        <taxon>Endopterygota</taxon>
        <taxon>Coleoptera</taxon>
        <taxon>Polyphaga</taxon>
        <taxon>Elateriformia</taxon>
        <taxon>Elateroidea</taxon>
        <taxon>Lampyridae</taxon>
        <taxon>Luciolinae</taxon>
        <taxon>Aquatica</taxon>
    </lineage>
</organism>
<evidence type="ECO:0008006" key="3">
    <source>
        <dbReference type="Google" id="ProtNLM"/>
    </source>
</evidence>
<dbReference type="EMBL" id="JARPUR010000002">
    <property type="protein sequence ID" value="KAK4882258.1"/>
    <property type="molecule type" value="Genomic_DNA"/>
</dbReference>
<gene>
    <name evidence="1" type="ORF">RN001_005577</name>
</gene>
<evidence type="ECO:0000313" key="2">
    <source>
        <dbReference type="Proteomes" id="UP001353858"/>
    </source>
</evidence>
<evidence type="ECO:0000313" key="1">
    <source>
        <dbReference type="EMBL" id="KAK4882258.1"/>
    </source>
</evidence>
<accession>A0AAN7QKF1</accession>
<dbReference type="Proteomes" id="UP001353858">
    <property type="component" value="Unassembled WGS sequence"/>
</dbReference>
<sequence>MSKPQYQQKFRHCWLKDPLLKNWLIAVESTAGIFGKCRVYNQNLSNRYADLKNHRSSKKHQKNETLIIGPRPQPKIPFQRDADLFAAKQAEARLSLFVAQHTSINISDHLVNACKKSFYGKAIENLHMNRGYMFEKTLREIKDKNNYFTPSDETVLEERCVNFIAVLIEQLIARLPNNIDQTLKTKKEGLTELLKYFGKSDDLINKIETQYENTSFLKWNNYINTKEFRCEVKNFKDSGNENPFLELADFAVEVLTLAQSNAEVERLFSQMNIIKN</sequence>
<keyword evidence="2" id="KW-1185">Reference proteome</keyword>
<proteinExistence type="predicted"/>
<dbReference type="AlphaFoldDB" id="A0AAN7QKF1"/>
<name>A0AAN7QKF1_9COLE</name>
<reference evidence="2" key="1">
    <citation type="submission" date="2023-01" db="EMBL/GenBank/DDBJ databases">
        <title>Key to firefly adult light organ development and bioluminescence: homeobox transcription factors regulate luciferase expression and transportation to peroxisome.</title>
        <authorList>
            <person name="Fu X."/>
        </authorList>
    </citation>
    <scope>NUCLEOTIDE SEQUENCE [LARGE SCALE GENOMIC DNA]</scope>
</reference>
<protein>
    <recommendedName>
        <fullName evidence="3">DUF4371 domain-containing protein</fullName>
    </recommendedName>
</protein>
<comment type="caution">
    <text evidence="1">The sequence shown here is derived from an EMBL/GenBank/DDBJ whole genome shotgun (WGS) entry which is preliminary data.</text>
</comment>